<feature type="compositionally biased region" description="Basic and acidic residues" evidence="7">
    <location>
        <begin position="1029"/>
        <end position="1049"/>
    </location>
</feature>
<evidence type="ECO:0008006" key="12">
    <source>
        <dbReference type="Google" id="ProtNLM"/>
    </source>
</evidence>
<evidence type="ECO:0000256" key="4">
    <source>
        <dbReference type="ARBA" id="ARBA00022989"/>
    </source>
</evidence>
<keyword evidence="5 8" id="KW-0472">Membrane</keyword>
<dbReference type="Pfam" id="PF05478">
    <property type="entry name" value="Prominin"/>
    <property type="match status" value="1"/>
</dbReference>
<feature type="region of interest" description="Disordered" evidence="7">
    <location>
        <begin position="996"/>
        <end position="1114"/>
    </location>
</feature>
<evidence type="ECO:0000313" key="11">
    <source>
        <dbReference type="Proteomes" id="UP001154114"/>
    </source>
</evidence>
<organism evidence="10 11">
    <name type="scientific">Chrysodeixis includens</name>
    <name type="common">Soybean looper</name>
    <name type="synonym">Pseudoplusia includens</name>
    <dbReference type="NCBI Taxonomy" id="689277"/>
    <lineage>
        <taxon>Eukaryota</taxon>
        <taxon>Metazoa</taxon>
        <taxon>Ecdysozoa</taxon>
        <taxon>Arthropoda</taxon>
        <taxon>Hexapoda</taxon>
        <taxon>Insecta</taxon>
        <taxon>Pterygota</taxon>
        <taxon>Neoptera</taxon>
        <taxon>Endopterygota</taxon>
        <taxon>Lepidoptera</taxon>
        <taxon>Glossata</taxon>
        <taxon>Ditrysia</taxon>
        <taxon>Noctuoidea</taxon>
        <taxon>Noctuidae</taxon>
        <taxon>Plusiinae</taxon>
        <taxon>Chrysodeixis</taxon>
    </lineage>
</organism>
<keyword evidence="4 8" id="KW-1133">Transmembrane helix</keyword>
<feature type="compositionally biased region" description="Basic and acidic residues" evidence="7">
    <location>
        <begin position="864"/>
        <end position="892"/>
    </location>
</feature>
<feature type="signal peptide" evidence="9">
    <location>
        <begin position="1"/>
        <end position="21"/>
    </location>
</feature>
<feature type="region of interest" description="Disordered" evidence="7">
    <location>
        <begin position="864"/>
        <end position="901"/>
    </location>
</feature>
<feature type="compositionally biased region" description="Basic residues" evidence="7">
    <location>
        <begin position="956"/>
        <end position="968"/>
    </location>
</feature>
<sequence>MAKMWKLVLCLMVAGWGSAAAEIGHNMNNITRSMLREVADVMEMVEVNYSTPIINTTYVASVEFDMRAMGPLYNSTHTVIDAIANKQAYPEGIVTVADGHVYIKPVREEWRKLLVHYAGPTAFVVVAVLVIAVLPLAGLFWCCCYWCRVGRRRRPFDRKYDACLKGLLAIVLIALLTLFLFGVVCAFATDSQVESGSAEAADSLRAGIRDAREFLNATQAHARWLLVVNYKELETKLNAMLYSIGVTASVKLGEFSRAVSVTTLNKMVQQLDDVQADLRSVQSLTATLRHKAEQLNSGLRKVKNQLLQTLAKCDQPKCVALQNKYKIGQLDTEIQYSQMPDVSELLNNVTVLLESDIKSEVAEGQKVFRDIQRGIQRSVDQHIPGVSGALSGAGQRLARVADHVTWLAGNASARLHEQRAAADTLAALHARYGPYRRYAGLGAAAALLLLTALLAWGLMCGVCGKRPDVYGASDCCNKGAGSKSLLCGSGVTFVLGGGVALVMLAYFLAGVLAQRFVCDPLTEPRDNRLFADLEKLVELEKTLFNEQTDPDFNMTSVLVHCHRNYTVYETLQLRRLYDLEAVAGALPGELRARVAALRPALAPGAAAAPHVAILRAPARHKLRQLADTGLSDFDFDRISTALETNMTSLALDSLARQLNSTAWSLQQPLFAAEARSLQAAAAALGALLRDVLQPLLHDAAQLNATAARLRDSLRFNHSSLKDAIAYLMHETTEAEVFLNTQGPDRLQNMTQEFAEVIAGKLEEYLSRVLHAARHEVGRCGPLSNAYNATRDAACNKILMPTNGYWMSLCWCVLLFVPLLLVSQRLARLYLHVDAYPGPLVEAEYLYDAYADRDNVPLANAYKAEKRAGREGREARDGREGRGARGGRGEGEGRGGGSGAPLAARADAALAPPLDAYHARRYNDMAPKHWEEGPPRYHGPTEYERPPPYYYPGPKGQRGRNRQAARRGAARPESWAEYLSDSSAASTSHAGLARMPVINSSNTQEPGTSWAQYLHNSEPGPSPLTIAKNRQAENPKSESSKTQSIDDRPSAPRLSLRRGSDPAPASWARYLASSPSPPRFSDMSGGESPATAASPAPTSGTGWSWTRYLHTSDRQ</sequence>
<feature type="compositionally biased region" description="Low complexity" evidence="7">
    <location>
        <begin position="1083"/>
        <end position="1101"/>
    </location>
</feature>
<feature type="compositionally biased region" description="Basic and acidic residues" evidence="7">
    <location>
        <begin position="926"/>
        <end position="944"/>
    </location>
</feature>
<feature type="compositionally biased region" description="Polar residues" evidence="7">
    <location>
        <begin position="997"/>
        <end position="1014"/>
    </location>
</feature>
<dbReference type="OrthoDB" id="6229420at2759"/>
<dbReference type="PANTHER" id="PTHR22730:SF1">
    <property type="entry name" value="PROMININ-LIKE PROTEIN"/>
    <property type="match status" value="1"/>
</dbReference>
<evidence type="ECO:0000256" key="1">
    <source>
        <dbReference type="ARBA" id="ARBA00004141"/>
    </source>
</evidence>
<evidence type="ECO:0000256" key="5">
    <source>
        <dbReference type="ARBA" id="ARBA00023136"/>
    </source>
</evidence>
<dbReference type="PANTHER" id="PTHR22730">
    <property type="entry name" value="PROMININ PROM PROTEIN"/>
    <property type="match status" value="1"/>
</dbReference>
<evidence type="ECO:0000256" key="3">
    <source>
        <dbReference type="ARBA" id="ARBA00022692"/>
    </source>
</evidence>
<comment type="subcellular location">
    <subcellularLocation>
        <location evidence="1">Membrane</location>
        <topology evidence="1">Multi-pass membrane protein</topology>
    </subcellularLocation>
</comment>
<evidence type="ECO:0000256" key="6">
    <source>
        <dbReference type="ARBA" id="ARBA00023180"/>
    </source>
</evidence>
<feature type="region of interest" description="Disordered" evidence="7">
    <location>
        <begin position="926"/>
        <end position="972"/>
    </location>
</feature>
<keyword evidence="9" id="KW-0732">Signal</keyword>
<feature type="transmembrane region" description="Helical" evidence="8">
    <location>
        <begin position="122"/>
        <end position="146"/>
    </location>
</feature>
<keyword evidence="3 8" id="KW-0812">Transmembrane</keyword>
<evidence type="ECO:0000256" key="2">
    <source>
        <dbReference type="ARBA" id="ARBA00006058"/>
    </source>
</evidence>
<keyword evidence="6" id="KW-0325">Glycoprotein</keyword>
<evidence type="ECO:0000256" key="7">
    <source>
        <dbReference type="SAM" id="MobiDB-lite"/>
    </source>
</evidence>
<accession>A0A9P0BQ66</accession>
<evidence type="ECO:0000256" key="9">
    <source>
        <dbReference type="SAM" id="SignalP"/>
    </source>
</evidence>
<feature type="transmembrane region" description="Helical" evidence="8">
    <location>
        <begin position="485"/>
        <end position="509"/>
    </location>
</feature>
<dbReference type="AlphaFoldDB" id="A0A9P0BQ66"/>
<name>A0A9P0BQ66_CHRIL</name>
<comment type="similarity">
    <text evidence="2">Belongs to the prominin family.</text>
</comment>
<protein>
    <recommendedName>
        <fullName evidence="12">Prominin-like protein</fullName>
    </recommendedName>
</protein>
<feature type="chain" id="PRO_5040398457" description="Prominin-like protein" evidence="9">
    <location>
        <begin position="22"/>
        <end position="1114"/>
    </location>
</feature>
<evidence type="ECO:0000256" key="8">
    <source>
        <dbReference type="SAM" id="Phobius"/>
    </source>
</evidence>
<gene>
    <name evidence="10" type="ORF">CINC_LOCUS1299</name>
</gene>
<dbReference type="EMBL" id="LR824013">
    <property type="protein sequence ID" value="CAH0579547.1"/>
    <property type="molecule type" value="Genomic_DNA"/>
</dbReference>
<keyword evidence="11" id="KW-1185">Reference proteome</keyword>
<dbReference type="GO" id="GO:0016020">
    <property type="term" value="C:membrane"/>
    <property type="evidence" value="ECO:0007669"/>
    <property type="project" value="UniProtKB-SubCell"/>
</dbReference>
<dbReference type="InterPro" id="IPR008795">
    <property type="entry name" value="Prominin"/>
</dbReference>
<proteinExistence type="inferred from homology"/>
<reference evidence="10" key="1">
    <citation type="submission" date="2021-12" db="EMBL/GenBank/DDBJ databases">
        <authorList>
            <person name="King R."/>
        </authorList>
    </citation>
    <scope>NUCLEOTIDE SEQUENCE</scope>
</reference>
<feature type="transmembrane region" description="Helical" evidence="8">
    <location>
        <begin position="167"/>
        <end position="189"/>
    </location>
</feature>
<evidence type="ECO:0000313" key="10">
    <source>
        <dbReference type="EMBL" id="CAH0579547.1"/>
    </source>
</evidence>
<feature type="transmembrane region" description="Helical" evidence="8">
    <location>
        <begin position="438"/>
        <end position="464"/>
    </location>
</feature>
<dbReference type="Proteomes" id="UP001154114">
    <property type="component" value="Chromosome 10"/>
</dbReference>